<dbReference type="AlphaFoldDB" id="A0A3L6FMA5"/>
<feature type="signal peptide" evidence="1">
    <location>
        <begin position="1"/>
        <end position="24"/>
    </location>
</feature>
<dbReference type="KEGG" id="zma:100191725"/>
<dbReference type="OrthoDB" id="684662at2759"/>
<name>A0A3L6FMA5_MAIZE</name>
<evidence type="ECO:0000256" key="1">
    <source>
        <dbReference type="SAM" id="SignalP"/>
    </source>
</evidence>
<accession>A0A3L6FMA5</accession>
<dbReference type="SMR" id="A0A3L6FMA5"/>
<dbReference type="ExpressionAtlas" id="A0A3L6FMA5">
    <property type="expression patterns" value="baseline and differential"/>
</dbReference>
<gene>
    <name evidence="2" type="ORF">Zm00014a_004353</name>
</gene>
<reference evidence="2 3" key="1">
    <citation type="journal article" date="2018" name="Nat. Genet.">
        <title>Extensive intraspecific gene order and gene structural variations between Mo17 and other maize genomes.</title>
        <authorList>
            <person name="Sun S."/>
            <person name="Zhou Y."/>
            <person name="Chen J."/>
            <person name="Shi J."/>
            <person name="Zhao H."/>
            <person name="Zhao H."/>
            <person name="Song W."/>
            <person name="Zhang M."/>
            <person name="Cui Y."/>
            <person name="Dong X."/>
            <person name="Liu H."/>
            <person name="Ma X."/>
            <person name="Jiao Y."/>
            <person name="Wang B."/>
            <person name="Wei X."/>
            <person name="Stein J.C."/>
            <person name="Glaubitz J.C."/>
            <person name="Lu F."/>
            <person name="Yu G."/>
            <person name="Liang C."/>
            <person name="Fengler K."/>
            <person name="Li B."/>
            <person name="Rafalski A."/>
            <person name="Schnable P.S."/>
            <person name="Ware D.H."/>
            <person name="Buckler E.S."/>
            <person name="Lai J."/>
        </authorList>
    </citation>
    <scope>NUCLEOTIDE SEQUENCE [LARGE SCALE GENOMIC DNA]</scope>
    <source>
        <strain evidence="3">cv. Missouri 17</strain>
        <tissue evidence="2">Seedling</tissue>
    </source>
</reference>
<organism evidence="2 3">
    <name type="scientific">Zea mays</name>
    <name type="common">Maize</name>
    <dbReference type="NCBI Taxonomy" id="4577"/>
    <lineage>
        <taxon>Eukaryota</taxon>
        <taxon>Viridiplantae</taxon>
        <taxon>Streptophyta</taxon>
        <taxon>Embryophyta</taxon>
        <taxon>Tracheophyta</taxon>
        <taxon>Spermatophyta</taxon>
        <taxon>Magnoliopsida</taxon>
        <taxon>Liliopsida</taxon>
        <taxon>Poales</taxon>
        <taxon>Poaceae</taxon>
        <taxon>PACMAD clade</taxon>
        <taxon>Panicoideae</taxon>
        <taxon>Andropogonodae</taxon>
        <taxon>Andropogoneae</taxon>
        <taxon>Tripsacinae</taxon>
        <taxon>Zea</taxon>
    </lineage>
</organism>
<dbReference type="Proteomes" id="UP000251960">
    <property type="component" value="Chromosome 3"/>
</dbReference>
<evidence type="ECO:0000313" key="3">
    <source>
        <dbReference type="Proteomes" id="UP000251960"/>
    </source>
</evidence>
<comment type="caution">
    <text evidence="2">The sequence shown here is derived from an EMBL/GenBank/DDBJ whole genome shotgun (WGS) entry which is preliminary data.</text>
</comment>
<dbReference type="EMBL" id="NCVQ01000004">
    <property type="protein sequence ID" value="PWZ33960.1"/>
    <property type="molecule type" value="Genomic_DNA"/>
</dbReference>
<feature type="chain" id="PRO_5018711726" evidence="1">
    <location>
        <begin position="25"/>
        <end position="271"/>
    </location>
</feature>
<dbReference type="OMA" id="DAKMEGQ"/>
<proteinExistence type="predicted"/>
<sequence>MSRFFHGAALTAAAAVAGLSSAFSRSLTSSLPLAASPSSPSTPIGPVAASGHLALVRAHPGLRELDAMLTPGSFLVDATQAFLAVALGCLPTIPETLRKSRDFHTALSSREGRLEDAKMEGQAAVARTIIALVDAREGRLEDARDAFVRLAAERPFESTLRLFAAALCHVLGHHEEGGQWLHDSAVPDLSRLDHKNQFAQAVLAATIGSAPRAVVGSEELVLVSALGLLERSMWSIFTHGDLPARLHVLAFMAFLRAVVARKLHRDDATPN</sequence>
<protein>
    <submittedName>
        <fullName evidence="2">Uncharacterized protein</fullName>
    </submittedName>
</protein>
<evidence type="ECO:0000313" key="2">
    <source>
        <dbReference type="EMBL" id="PWZ33960.1"/>
    </source>
</evidence>
<keyword evidence="1" id="KW-0732">Signal</keyword>